<proteinExistence type="predicted"/>
<reference evidence="2" key="1">
    <citation type="journal article" date="2022" name="Mol. Ecol. Resour.">
        <title>The genomes of chicory, endive, great burdock and yacon provide insights into Asteraceae palaeo-polyploidization history and plant inulin production.</title>
        <authorList>
            <person name="Fan W."/>
            <person name="Wang S."/>
            <person name="Wang H."/>
            <person name="Wang A."/>
            <person name="Jiang F."/>
            <person name="Liu H."/>
            <person name="Zhao H."/>
            <person name="Xu D."/>
            <person name="Zhang Y."/>
        </authorList>
    </citation>
    <scope>NUCLEOTIDE SEQUENCE [LARGE SCALE GENOMIC DNA]</scope>
    <source>
        <strain evidence="2">cv. Punajuju</strain>
    </source>
</reference>
<name>A0ACB9ALN9_CICIN</name>
<sequence>MKMKSIISFVFLLQVISNVVNMVTAQFPQDSVYKCRNTGNYTTTSDYARNLKVALNAVGMSKKVSGKFYNSSYGGNEAAYALALCSEVAFRWGGDCNDCVTKLSNLVSIKCLNEKEAVIWGSNCMVRYSDRKIFGILDDWVWNLLPEQGVAANRALFDKTVYNLATTLQGAAAGGDNRKKAALGTMTYQPNNVTVYGTMQCTPDLSKELCSKCLQKIIMPHHPCCTGKTAARMFSPNCFFSYTVQDFHHWKPNQALATSDYSRFVYHHLDLYSDFSPNRFDFFPKSPPPDLCQVN</sequence>
<protein>
    <submittedName>
        <fullName evidence="1">Uncharacterized protein</fullName>
    </submittedName>
</protein>
<evidence type="ECO:0000313" key="2">
    <source>
        <dbReference type="Proteomes" id="UP001055811"/>
    </source>
</evidence>
<dbReference type="Proteomes" id="UP001055811">
    <property type="component" value="Linkage Group LG07"/>
</dbReference>
<dbReference type="EMBL" id="CM042015">
    <property type="protein sequence ID" value="KAI3710411.1"/>
    <property type="molecule type" value="Genomic_DNA"/>
</dbReference>
<reference evidence="1 2" key="2">
    <citation type="journal article" date="2022" name="Mol. Ecol. Resour.">
        <title>The genomes of chicory, endive, great burdock and yacon provide insights into Asteraceae paleo-polyploidization history and plant inulin production.</title>
        <authorList>
            <person name="Fan W."/>
            <person name="Wang S."/>
            <person name="Wang H."/>
            <person name="Wang A."/>
            <person name="Jiang F."/>
            <person name="Liu H."/>
            <person name="Zhao H."/>
            <person name="Xu D."/>
            <person name="Zhang Y."/>
        </authorList>
    </citation>
    <scope>NUCLEOTIDE SEQUENCE [LARGE SCALE GENOMIC DNA]</scope>
    <source>
        <strain evidence="2">cv. Punajuju</strain>
        <tissue evidence="1">Leaves</tissue>
    </source>
</reference>
<accession>A0ACB9ALN9</accession>
<comment type="caution">
    <text evidence="1">The sequence shown here is derived from an EMBL/GenBank/DDBJ whole genome shotgun (WGS) entry which is preliminary data.</text>
</comment>
<gene>
    <name evidence="1" type="ORF">L2E82_40191</name>
</gene>
<evidence type="ECO:0000313" key="1">
    <source>
        <dbReference type="EMBL" id="KAI3710411.1"/>
    </source>
</evidence>
<organism evidence="1 2">
    <name type="scientific">Cichorium intybus</name>
    <name type="common">Chicory</name>
    <dbReference type="NCBI Taxonomy" id="13427"/>
    <lineage>
        <taxon>Eukaryota</taxon>
        <taxon>Viridiplantae</taxon>
        <taxon>Streptophyta</taxon>
        <taxon>Embryophyta</taxon>
        <taxon>Tracheophyta</taxon>
        <taxon>Spermatophyta</taxon>
        <taxon>Magnoliopsida</taxon>
        <taxon>eudicotyledons</taxon>
        <taxon>Gunneridae</taxon>
        <taxon>Pentapetalae</taxon>
        <taxon>asterids</taxon>
        <taxon>campanulids</taxon>
        <taxon>Asterales</taxon>
        <taxon>Asteraceae</taxon>
        <taxon>Cichorioideae</taxon>
        <taxon>Cichorieae</taxon>
        <taxon>Cichoriinae</taxon>
        <taxon>Cichorium</taxon>
    </lineage>
</organism>
<keyword evidence="2" id="KW-1185">Reference proteome</keyword>